<evidence type="ECO:0000313" key="2">
    <source>
        <dbReference type="EMBL" id="GFJ96131.1"/>
    </source>
</evidence>
<reference evidence="2 3" key="1">
    <citation type="submission" date="2020-03" db="EMBL/GenBank/DDBJ databases">
        <title>Whole genome shotgun sequence of Phytohabitans rumicis NBRC 108638.</title>
        <authorList>
            <person name="Komaki H."/>
            <person name="Tamura T."/>
        </authorList>
    </citation>
    <scope>NUCLEOTIDE SEQUENCE [LARGE SCALE GENOMIC DNA]</scope>
    <source>
        <strain evidence="2 3">NBRC 108638</strain>
    </source>
</reference>
<accession>A0A6V8LM94</accession>
<evidence type="ECO:0000256" key="1">
    <source>
        <dbReference type="SAM" id="Phobius"/>
    </source>
</evidence>
<organism evidence="2 3">
    <name type="scientific">Phytohabitans rumicis</name>
    <dbReference type="NCBI Taxonomy" id="1076125"/>
    <lineage>
        <taxon>Bacteria</taxon>
        <taxon>Bacillati</taxon>
        <taxon>Actinomycetota</taxon>
        <taxon>Actinomycetes</taxon>
        <taxon>Micromonosporales</taxon>
        <taxon>Micromonosporaceae</taxon>
    </lineage>
</organism>
<protein>
    <recommendedName>
        <fullName evidence="4">ABC-2 type transporter domain-containing protein</fullName>
    </recommendedName>
</protein>
<keyword evidence="1" id="KW-1133">Transmembrane helix</keyword>
<name>A0A6V8LM94_9ACTN</name>
<feature type="transmembrane region" description="Helical" evidence="1">
    <location>
        <begin position="71"/>
        <end position="94"/>
    </location>
</feature>
<keyword evidence="3" id="KW-1185">Reference proteome</keyword>
<sequence length="160" mass="16771">MCAAAAVPVALLFFGFAAVYAAVSGEYAALPWALAIFATVVAPAVLFVGAFALAVPLLLPAPLFRVLFVGYWFWGNAISPVAMPTLAQTVIAPIGDYPMRVLFGFSSRDGTLVGPQPGASLNFLRPDPTPFTAWLSIAILLAIAALVLYAAEAARARTTR</sequence>
<feature type="transmembrane region" description="Helical" evidence="1">
    <location>
        <begin position="31"/>
        <end position="59"/>
    </location>
</feature>
<reference evidence="2 3" key="2">
    <citation type="submission" date="2020-03" db="EMBL/GenBank/DDBJ databases">
        <authorList>
            <person name="Ichikawa N."/>
            <person name="Kimura A."/>
            <person name="Kitahashi Y."/>
            <person name="Uohara A."/>
        </authorList>
    </citation>
    <scope>NUCLEOTIDE SEQUENCE [LARGE SCALE GENOMIC DNA]</scope>
    <source>
        <strain evidence="2 3">NBRC 108638</strain>
    </source>
</reference>
<evidence type="ECO:0000313" key="3">
    <source>
        <dbReference type="Proteomes" id="UP000482960"/>
    </source>
</evidence>
<feature type="transmembrane region" description="Helical" evidence="1">
    <location>
        <begin position="131"/>
        <end position="151"/>
    </location>
</feature>
<dbReference type="RefSeq" id="WP_173085657.1">
    <property type="nucleotide sequence ID" value="NZ_BLPG01000002.1"/>
</dbReference>
<evidence type="ECO:0008006" key="4">
    <source>
        <dbReference type="Google" id="ProtNLM"/>
    </source>
</evidence>
<keyword evidence="1" id="KW-0812">Transmembrane</keyword>
<proteinExistence type="predicted"/>
<comment type="caution">
    <text evidence="2">The sequence shown here is derived from an EMBL/GenBank/DDBJ whole genome shotgun (WGS) entry which is preliminary data.</text>
</comment>
<dbReference type="EMBL" id="BLPG01000002">
    <property type="protein sequence ID" value="GFJ96131.1"/>
    <property type="molecule type" value="Genomic_DNA"/>
</dbReference>
<dbReference type="AlphaFoldDB" id="A0A6V8LM94"/>
<dbReference type="Proteomes" id="UP000482960">
    <property type="component" value="Unassembled WGS sequence"/>
</dbReference>
<keyword evidence="1" id="KW-0472">Membrane</keyword>
<gene>
    <name evidence="2" type="ORF">Prum_097730</name>
</gene>